<comment type="caution">
    <text evidence="3">The sequence shown here is derived from an EMBL/GenBank/DDBJ whole genome shotgun (WGS) entry which is preliminary data.</text>
</comment>
<evidence type="ECO:0000313" key="5">
    <source>
        <dbReference type="Proteomes" id="UP000192319"/>
    </source>
</evidence>
<evidence type="ECO:0000313" key="4">
    <source>
        <dbReference type="EMBL" id="OQZ88033.1"/>
    </source>
</evidence>
<dbReference type="EMBL" id="MVHD01000073">
    <property type="protein sequence ID" value="OQZ88033.1"/>
    <property type="molecule type" value="Genomic_DNA"/>
</dbReference>
<evidence type="ECO:0000313" key="6">
    <source>
        <dbReference type="Proteomes" id="UP001141650"/>
    </source>
</evidence>
<feature type="transmembrane region" description="Helical" evidence="2">
    <location>
        <begin position="12"/>
        <end position="36"/>
    </location>
</feature>
<sequence length="100" mass="11265">MTVFIALPTLYTLAGIILAYPWFMVPVLVVVCAVAVDRRMRKRQAFAARADHDHRVLMARAIFAPHPLLPAPVTPRRRLSRPRGADHWSRTEPIGTIVSN</sequence>
<gene>
    <name evidence="4" type="ORF">BST11_24915</name>
    <name evidence="3" type="ORF">H7K38_26640</name>
</gene>
<reference evidence="3" key="2">
    <citation type="submission" date="2020-07" db="EMBL/GenBank/DDBJ databases">
        <authorList>
            <person name="Pettersson B.M.F."/>
            <person name="Behra P.R.K."/>
            <person name="Ramesh M."/>
            <person name="Das S."/>
            <person name="Dasgupta S."/>
            <person name="Kirsebom L.A."/>
        </authorList>
    </citation>
    <scope>NUCLEOTIDE SEQUENCE</scope>
    <source>
        <strain evidence="3">CCUG 55640</strain>
    </source>
</reference>
<reference evidence="4 5" key="1">
    <citation type="submission" date="2017-02" db="EMBL/GenBank/DDBJ databases">
        <title>The new phylogeny of genus Mycobacterium.</title>
        <authorList>
            <person name="Tortoli E."/>
            <person name="Trovato A."/>
            <person name="Cirillo D.M."/>
        </authorList>
    </citation>
    <scope>NUCLEOTIDE SEQUENCE [LARGE SCALE GENOMIC DNA]</scope>
    <source>
        <strain evidence="4 5">DSM 45230</strain>
    </source>
</reference>
<keyword evidence="2" id="KW-1133">Transmembrane helix</keyword>
<name>A0AA42C3I2_9MYCO</name>
<keyword evidence="2" id="KW-0472">Membrane</keyword>
<dbReference type="Proteomes" id="UP000192319">
    <property type="component" value="Unassembled WGS sequence"/>
</dbReference>
<evidence type="ECO:0000256" key="1">
    <source>
        <dbReference type="SAM" id="MobiDB-lite"/>
    </source>
</evidence>
<dbReference type="Proteomes" id="UP001141650">
    <property type="component" value="Unassembled WGS sequence"/>
</dbReference>
<feature type="region of interest" description="Disordered" evidence="1">
    <location>
        <begin position="73"/>
        <end position="100"/>
    </location>
</feature>
<organism evidence="3 6">
    <name type="scientific">Mycobacterium alsense</name>
    <dbReference type="NCBI Taxonomy" id="324058"/>
    <lineage>
        <taxon>Bacteria</taxon>
        <taxon>Bacillati</taxon>
        <taxon>Actinomycetota</taxon>
        <taxon>Actinomycetes</taxon>
        <taxon>Mycobacteriales</taxon>
        <taxon>Mycobacteriaceae</taxon>
        <taxon>Mycobacterium</taxon>
    </lineage>
</organism>
<evidence type="ECO:0000313" key="3">
    <source>
        <dbReference type="EMBL" id="MCV7382197.1"/>
    </source>
</evidence>
<accession>A0AA42C3I2</accession>
<dbReference type="RefSeq" id="WP_083140895.1">
    <property type="nucleotide sequence ID" value="NZ_JACKVH010000031.1"/>
</dbReference>
<evidence type="ECO:0000256" key="2">
    <source>
        <dbReference type="SAM" id="Phobius"/>
    </source>
</evidence>
<protein>
    <submittedName>
        <fullName evidence="3">Uncharacterized protein</fullName>
    </submittedName>
</protein>
<keyword evidence="2" id="KW-0812">Transmembrane</keyword>
<proteinExistence type="predicted"/>
<keyword evidence="5" id="KW-1185">Reference proteome</keyword>
<dbReference type="AlphaFoldDB" id="A0AA42C3I2"/>
<reference evidence="3" key="3">
    <citation type="journal article" date="2022" name="BMC Genomics">
        <title>Comparative genome analysis of mycobacteria focusing on tRNA and non-coding RNA.</title>
        <authorList>
            <person name="Behra P.R.K."/>
            <person name="Pettersson B.M.F."/>
            <person name="Ramesh M."/>
            <person name="Das S."/>
            <person name="Dasgupta S."/>
            <person name="Kirsebom L.A."/>
        </authorList>
    </citation>
    <scope>NUCLEOTIDE SEQUENCE</scope>
    <source>
        <strain evidence="3">CCUG 55640</strain>
    </source>
</reference>
<dbReference type="EMBL" id="JACKVH010000031">
    <property type="protein sequence ID" value="MCV7382197.1"/>
    <property type="molecule type" value="Genomic_DNA"/>
</dbReference>